<proteinExistence type="predicted"/>
<gene>
    <name evidence="2" type="ORF">B9H04_11130</name>
</gene>
<dbReference type="eggNOG" id="arCOG06229">
    <property type="taxonomic scope" value="Archaea"/>
</dbReference>
<feature type="region of interest" description="Disordered" evidence="1">
    <location>
        <begin position="686"/>
        <end position="716"/>
    </location>
</feature>
<evidence type="ECO:0000313" key="3">
    <source>
        <dbReference type="Proteomes" id="UP000193587"/>
    </source>
</evidence>
<dbReference type="Proteomes" id="UP000193587">
    <property type="component" value="Unassembled WGS sequence"/>
</dbReference>
<dbReference type="AlphaFoldDB" id="A0A1X4GL84"/>
<name>A0A1X4GL84_HALEZ</name>
<dbReference type="RefSeq" id="WP_049929889.1">
    <property type="nucleotide sequence ID" value="NZ_ATXS01000001.1"/>
</dbReference>
<comment type="caution">
    <text evidence="2">The sequence shown here is derived from an EMBL/GenBank/DDBJ whole genome shotgun (WGS) entry which is preliminary data.</text>
</comment>
<dbReference type="STRING" id="1121945.GCA_000421805_00579"/>
<feature type="compositionally biased region" description="Basic and acidic residues" evidence="1">
    <location>
        <begin position="698"/>
        <end position="716"/>
    </location>
</feature>
<dbReference type="EMBL" id="NEDJ01000038">
    <property type="protein sequence ID" value="OSO97831.1"/>
    <property type="molecule type" value="Genomic_DNA"/>
</dbReference>
<reference evidence="2 3" key="1">
    <citation type="submission" date="2017-04" db="EMBL/GenBank/DDBJ databases">
        <title>MLSA of the genus Halorubrum.</title>
        <authorList>
            <person name="De La Haba R."/>
            <person name="Sanchez-Porro C."/>
            <person name="Infante-Dominguez C."/>
            <person name="Ventosa A."/>
        </authorList>
    </citation>
    <scope>NUCLEOTIDE SEQUENCE [LARGE SCALE GENOMIC DNA]</scope>
    <source>
        <strain evidence="2 3">DSM 17463</strain>
    </source>
</reference>
<evidence type="ECO:0000313" key="2">
    <source>
        <dbReference type="EMBL" id="OSO97831.1"/>
    </source>
</evidence>
<feature type="region of interest" description="Disordered" evidence="1">
    <location>
        <begin position="360"/>
        <end position="403"/>
    </location>
</feature>
<accession>A0A1X4GL84</accession>
<protein>
    <submittedName>
        <fullName evidence="2">Uncharacterized protein</fullName>
    </submittedName>
</protein>
<organism evidence="2 3">
    <name type="scientific">Halorubrum ezzemoulense DSM 17463</name>
    <dbReference type="NCBI Taxonomy" id="1121945"/>
    <lineage>
        <taxon>Archaea</taxon>
        <taxon>Methanobacteriati</taxon>
        <taxon>Methanobacteriota</taxon>
        <taxon>Stenosarchaea group</taxon>
        <taxon>Halobacteria</taxon>
        <taxon>Halobacteriales</taxon>
        <taxon>Haloferacaceae</taxon>
        <taxon>Halorubrum</taxon>
    </lineage>
</organism>
<sequence length="716" mass="77285">MEDGSPDGRIAFDVDATTLTVRDVIEGEEMRLRADREPDLFPALPELFPLPVDRAVSFEAESLAVPEYTSIVVRDDEGEFVGRPNDQAEFPRGSYCIEITGVTKAFVRVEDAELSVSGAEGPEPIEIALARPATITLGARSLHTRPEATITVPDDPEALAAAVSVLGSSIREFSAERSWPTLRGYPPRIRRGESLDIPSPLTVPDTGVEVVVRPTYADVYRLSTLAYYLGARMTVGEEPAVRLDTGYTERLPADGRGLEERVGELLRTWFFLDTLVRTDGYTLSDRKEYEQVGPQLPFYPPNLDGLSLSERVMEYLEVDPGTVEPYAPNWSTEAILRPDPAGAELLPHLAHVVAPVRVRGSAGRMRSGDPVGLTTADRPSGSHPLPSREGGSAPDPDSDPIPAWTAAALPAAYEHQLRRTPPDPGEASVTFLIRSPERARRLREALTSPSLPAGVGALSVLETPTADVVADALSDPSVDLLYCDLPLDGGVPVANGAPVDFPHDSTADDRSAPVVSVFEGSWRVAAGVDAVRRGGTGAAVIDGRIPAERIRTAVELLAAAGLPLDTSLATLPLPGRPPVRFAGNGSTNVMPPNPPTPRLAFVESATDSEHRVTWRTVLSPLSWFGAEYQIVYDCFDEKTRLVGRDPTERPALSSETVAEWSIEPDTVLFLNGRFIPPTTDLTVKDVEKSARQALSADRGSESPERTAIDDECQSHE</sequence>
<evidence type="ECO:0000256" key="1">
    <source>
        <dbReference type="SAM" id="MobiDB-lite"/>
    </source>
</evidence>
<feature type="compositionally biased region" description="Low complexity" evidence="1">
    <location>
        <begin position="392"/>
        <end position="403"/>
    </location>
</feature>